<dbReference type="RefSeq" id="XP_005111220.1">
    <property type="nucleotide sequence ID" value="XM_005111163.3"/>
</dbReference>
<dbReference type="GeneID" id="101850521"/>
<evidence type="ECO:0000313" key="2">
    <source>
        <dbReference type="Proteomes" id="UP000694888"/>
    </source>
</evidence>
<evidence type="ECO:0000256" key="1">
    <source>
        <dbReference type="SAM" id="MobiDB-lite"/>
    </source>
</evidence>
<gene>
    <name evidence="3" type="primary">LOC101850521</name>
</gene>
<feature type="compositionally biased region" description="Low complexity" evidence="1">
    <location>
        <begin position="1"/>
        <end position="23"/>
    </location>
</feature>
<dbReference type="PANTHER" id="PTHR16230:SF3">
    <property type="entry name" value="BIOGENESIS OF LYSOSOMAL ORGANELLES COMPLEX-1, SUBUNIT 4, CAPPUCCINO"/>
    <property type="match status" value="1"/>
</dbReference>
<name>A0ABM0K8D6_APLCA</name>
<evidence type="ECO:0000313" key="3">
    <source>
        <dbReference type="RefSeq" id="XP_005111220.1"/>
    </source>
</evidence>
<proteinExistence type="predicted"/>
<dbReference type="Proteomes" id="UP000694888">
    <property type="component" value="Unplaced"/>
</dbReference>
<feature type="region of interest" description="Disordered" evidence="1">
    <location>
        <begin position="1"/>
        <end position="29"/>
    </location>
</feature>
<dbReference type="InterPro" id="IPR024857">
    <property type="entry name" value="Cappuccino"/>
</dbReference>
<accession>A0ABM0K8D6</accession>
<sequence>MASGVVKSASSSSSLDSENSGKLSNDEVVSEMSGEFNKFLNLNMEKEEKKFNDSVEMMLTKLDEFFSLVDMIRSDTTLCLSTTVPDIQAKCQEIEAVFEKIDKLEDFVAIVRECVSATEEKVNKAETDLGAVGGLVKKLTSFVSKKKNPAHPRGGRTDYVPVNIFSTDQFFDHSQDSAMSPPKDVQDELASSSSSS</sequence>
<feature type="region of interest" description="Disordered" evidence="1">
    <location>
        <begin position="172"/>
        <end position="196"/>
    </location>
</feature>
<reference evidence="3" key="1">
    <citation type="submission" date="2025-08" db="UniProtKB">
        <authorList>
            <consortium name="RefSeq"/>
        </authorList>
    </citation>
    <scope>IDENTIFICATION</scope>
</reference>
<dbReference type="PANTHER" id="PTHR16230">
    <property type="entry name" value="CAPPUCCINO"/>
    <property type="match status" value="1"/>
</dbReference>
<organism evidence="2 3">
    <name type="scientific">Aplysia californica</name>
    <name type="common">California sea hare</name>
    <dbReference type="NCBI Taxonomy" id="6500"/>
    <lineage>
        <taxon>Eukaryota</taxon>
        <taxon>Metazoa</taxon>
        <taxon>Spiralia</taxon>
        <taxon>Lophotrochozoa</taxon>
        <taxon>Mollusca</taxon>
        <taxon>Gastropoda</taxon>
        <taxon>Heterobranchia</taxon>
        <taxon>Euthyneura</taxon>
        <taxon>Tectipleura</taxon>
        <taxon>Aplysiida</taxon>
        <taxon>Aplysioidea</taxon>
        <taxon>Aplysiidae</taxon>
        <taxon>Aplysia</taxon>
    </lineage>
</organism>
<keyword evidence="2" id="KW-1185">Reference proteome</keyword>
<protein>
    <submittedName>
        <fullName evidence="3">Biogenesis of lysosome-related organelles complex 1 subunit 4</fullName>
    </submittedName>
</protein>